<dbReference type="AlphaFoldDB" id="X0W392"/>
<comment type="caution">
    <text evidence="1">The sequence shown here is derived from an EMBL/GenBank/DDBJ whole genome shotgun (WGS) entry which is preliminary data.</text>
</comment>
<proteinExistence type="predicted"/>
<accession>X0W392</accession>
<gene>
    <name evidence="1" type="ORF">S01H1_40582</name>
</gene>
<sequence>MKYSIHCQSCGHNFSSNHVGSCINCCSKQVQGIRDPAEVRKENDLKMIRGELPWPCAEILGLKKNINQKKKDGDLKLNLGILVKGEGPKVIFANVFEAIQDPSNITTANSKTYPSYEAIIKDGWRVD</sequence>
<reference evidence="1" key="1">
    <citation type="journal article" date="2014" name="Front. Microbiol.">
        <title>High frequency of phylogenetically diverse reductive dehalogenase-homologous genes in deep subseafloor sedimentary metagenomes.</title>
        <authorList>
            <person name="Kawai M."/>
            <person name="Futagami T."/>
            <person name="Toyoda A."/>
            <person name="Takaki Y."/>
            <person name="Nishi S."/>
            <person name="Hori S."/>
            <person name="Arai W."/>
            <person name="Tsubouchi T."/>
            <person name="Morono Y."/>
            <person name="Uchiyama I."/>
            <person name="Ito T."/>
            <person name="Fujiyama A."/>
            <person name="Inagaki F."/>
            <person name="Takami H."/>
        </authorList>
    </citation>
    <scope>NUCLEOTIDE SEQUENCE</scope>
    <source>
        <strain evidence="1">Expedition CK06-06</strain>
    </source>
</reference>
<evidence type="ECO:0000313" key="1">
    <source>
        <dbReference type="EMBL" id="GAG07201.1"/>
    </source>
</evidence>
<protein>
    <submittedName>
        <fullName evidence="1">Uncharacterized protein</fullName>
    </submittedName>
</protein>
<name>X0W392_9ZZZZ</name>
<organism evidence="1">
    <name type="scientific">marine sediment metagenome</name>
    <dbReference type="NCBI Taxonomy" id="412755"/>
    <lineage>
        <taxon>unclassified sequences</taxon>
        <taxon>metagenomes</taxon>
        <taxon>ecological metagenomes</taxon>
    </lineage>
</organism>
<dbReference type="EMBL" id="BARS01025706">
    <property type="protein sequence ID" value="GAG07201.1"/>
    <property type="molecule type" value="Genomic_DNA"/>
</dbReference>